<feature type="domain" description="Major facilitator superfamily (MFS) profile" evidence="9">
    <location>
        <begin position="118"/>
        <end position="614"/>
    </location>
</feature>
<feature type="transmembrane region" description="Helical" evidence="8">
    <location>
        <begin position="516"/>
        <end position="538"/>
    </location>
</feature>
<dbReference type="InterPro" id="IPR020846">
    <property type="entry name" value="MFS_dom"/>
</dbReference>
<keyword evidence="3" id="KW-0813">Transport</keyword>
<comment type="similarity">
    <text evidence="2">Belongs to the major facilitator superfamily. TCR/Tet family.</text>
</comment>
<dbReference type="PANTHER" id="PTHR23501:SF12">
    <property type="entry name" value="MAJOR FACILITATOR SUPERFAMILY (MFS) PROFILE DOMAIN-CONTAINING PROTEIN-RELATED"/>
    <property type="match status" value="1"/>
</dbReference>
<dbReference type="EMBL" id="QZBN01000724">
    <property type="protein sequence ID" value="THZ37508.1"/>
    <property type="molecule type" value="Genomic_DNA"/>
</dbReference>
<dbReference type="InterPro" id="IPR011701">
    <property type="entry name" value="MFS"/>
</dbReference>
<organism evidence="10 11">
    <name type="scientific">Aureobasidium pullulans</name>
    <name type="common">Black yeast</name>
    <name type="synonym">Pullularia pullulans</name>
    <dbReference type="NCBI Taxonomy" id="5580"/>
    <lineage>
        <taxon>Eukaryota</taxon>
        <taxon>Fungi</taxon>
        <taxon>Dikarya</taxon>
        <taxon>Ascomycota</taxon>
        <taxon>Pezizomycotina</taxon>
        <taxon>Dothideomycetes</taxon>
        <taxon>Dothideomycetidae</taxon>
        <taxon>Dothideales</taxon>
        <taxon>Saccotheciaceae</taxon>
        <taxon>Aureobasidium</taxon>
    </lineage>
</organism>
<dbReference type="InterPro" id="IPR036259">
    <property type="entry name" value="MFS_trans_sf"/>
</dbReference>
<feature type="region of interest" description="Disordered" evidence="7">
    <location>
        <begin position="83"/>
        <end position="104"/>
    </location>
</feature>
<dbReference type="FunFam" id="1.20.1250.20:FF:000429">
    <property type="entry name" value="MFS drug efflux transporter, putative"/>
    <property type="match status" value="1"/>
</dbReference>
<feature type="transmembrane region" description="Helical" evidence="8">
    <location>
        <begin position="312"/>
        <end position="332"/>
    </location>
</feature>
<feature type="transmembrane region" description="Helical" evidence="8">
    <location>
        <begin position="451"/>
        <end position="471"/>
    </location>
</feature>
<feature type="transmembrane region" description="Helical" evidence="8">
    <location>
        <begin position="425"/>
        <end position="444"/>
    </location>
</feature>
<keyword evidence="5 8" id="KW-1133">Transmembrane helix</keyword>
<feature type="transmembrane region" description="Helical" evidence="8">
    <location>
        <begin position="115"/>
        <end position="135"/>
    </location>
</feature>
<dbReference type="Pfam" id="PF07690">
    <property type="entry name" value="MFS_1"/>
    <property type="match status" value="1"/>
</dbReference>
<protein>
    <submittedName>
        <fullName evidence="10">MFS general substrate transporter</fullName>
    </submittedName>
</protein>
<evidence type="ECO:0000256" key="5">
    <source>
        <dbReference type="ARBA" id="ARBA00022989"/>
    </source>
</evidence>
<gene>
    <name evidence="10" type="ORF">D6C90_06686</name>
</gene>
<keyword evidence="6 8" id="KW-0472">Membrane</keyword>
<feature type="transmembrane region" description="Helical" evidence="8">
    <location>
        <begin position="344"/>
        <end position="365"/>
    </location>
</feature>
<dbReference type="GO" id="GO:0022857">
    <property type="term" value="F:transmembrane transporter activity"/>
    <property type="evidence" value="ECO:0007669"/>
    <property type="project" value="InterPro"/>
</dbReference>
<feature type="transmembrane region" description="Helical" evidence="8">
    <location>
        <begin position="241"/>
        <end position="266"/>
    </location>
</feature>
<evidence type="ECO:0000256" key="3">
    <source>
        <dbReference type="ARBA" id="ARBA00022448"/>
    </source>
</evidence>
<name>A0A4S9UIS5_AURPU</name>
<evidence type="ECO:0000259" key="9">
    <source>
        <dbReference type="PROSITE" id="PS50850"/>
    </source>
</evidence>
<accession>A0A4S9UIS5</accession>
<evidence type="ECO:0000256" key="4">
    <source>
        <dbReference type="ARBA" id="ARBA00022692"/>
    </source>
</evidence>
<feature type="transmembrane region" description="Helical" evidence="8">
    <location>
        <begin position="591"/>
        <end position="609"/>
    </location>
</feature>
<feature type="transmembrane region" description="Helical" evidence="8">
    <location>
        <begin position="155"/>
        <end position="177"/>
    </location>
</feature>
<dbReference type="Proteomes" id="UP000310121">
    <property type="component" value="Unassembled WGS sequence"/>
</dbReference>
<evidence type="ECO:0000256" key="1">
    <source>
        <dbReference type="ARBA" id="ARBA00004141"/>
    </source>
</evidence>
<comment type="caution">
    <text evidence="10">The sequence shown here is derived from an EMBL/GenBank/DDBJ whole genome shotgun (WGS) entry which is preliminary data.</text>
</comment>
<evidence type="ECO:0000256" key="6">
    <source>
        <dbReference type="ARBA" id="ARBA00023136"/>
    </source>
</evidence>
<evidence type="ECO:0000313" key="10">
    <source>
        <dbReference type="EMBL" id="THZ37508.1"/>
    </source>
</evidence>
<keyword evidence="4 8" id="KW-0812">Transmembrane</keyword>
<dbReference type="SUPFAM" id="SSF103473">
    <property type="entry name" value="MFS general substrate transporter"/>
    <property type="match status" value="1"/>
</dbReference>
<proteinExistence type="inferred from homology"/>
<dbReference type="PROSITE" id="PS50850">
    <property type="entry name" value="MFS"/>
    <property type="match status" value="1"/>
</dbReference>
<feature type="transmembrane region" description="Helical" evidence="8">
    <location>
        <begin position="184"/>
        <end position="202"/>
    </location>
</feature>
<dbReference type="PANTHER" id="PTHR23501">
    <property type="entry name" value="MAJOR FACILITATOR SUPERFAMILY"/>
    <property type="match status" value="1"/>
</dbReference>
<evidence type="ECO:0000256" key="2">
    <source>
        <dbReference type="ARBA" id="ARBA00007520"/>
    </source>
</evidence>
<feature type="transmembrane region" description="Helical" evidence="8">
    <location>
        <begin position="208"/>
        <end position="229"/>
    </location>
</feature>
<comment type="subcellular location">
    <subcellularLocation>
        <location evidence="1">Membrane</location>
        <topology evidence="1">Multi-pass membrane protein</topology>
    </subcellularLocation>
</comment>
<dbReference type="GO" id="GO:0005886">
    <property type="term" value="C:plasma membrane"/>
    <property type="evidence" value="ECO:0007669"/>
    <property type="project" value="TreeGrafter"/>
</dbReference>
<feature type="transmembrane region" description="Helical" evidence="8">
    <location>
        <begin position="272"/>
        <end position="291"/>
    </location>
</feature>
<dbReference type="AlphaFoldDB" id="A0A4S9UIS5"/>
<feature type="transmembrane region" description="Helical" evidence="8">
    <location>
        <begin position="483"/>
        <end position="504"/>
    </location>
</feature>
<evidence type="ECO:0000256" key="7">
    <source>
        <dbReference type="SAM" id="MobiDB-lite"/>
    </source>
</evidence>
<feature type="transmembrane region" description="Helical" evidence="8">
    <location>
        <begin position="385"/>
        <end position="405"/>
    </location>
</feature>
<dbReference type="Gene3D" id="1.20.1250.20">
    <property type="entry name" value="MFS general substrate transporter like domains"/>
    <property type="match status" value="1"/>
</dbReference>
<evidence type="ECO:0000313" key="11">
    <source>
        <dbReference type="Proteomes" id="UP000310121"/>
    </source>
</evidence>
<sequence length="622" mass="66620">MLQLPTIRSFLHTPGAKSSQLGRTIAPGKLYHVHNSKHEADYAILHHYTPWIQHPSDESNTVIINPLLLVTRRELMSLISDSKPESYDNDLEGQRTSTPDQEEAGFDRGMPNWKWYLVCVGIYTAALLYGLDTTIAADVQGPILEAFGDIEKLSWVGIGFPMGSVSIVLLVGALYALFDVKWMFIGSLVLFEAGSALCGAAPDMNALIVGRVIAGMGGAGMYLGALTYITTFTSKKEQPIYNALIGLCWGAGSILGPVVGGGFAVSSATWRWAFYINLPLAAVSSPVYLFLFPSHNPKPEMSAMEKLGTIDWLGAFLFAGIFAILQVALTFSGSLWKWSEAGPIALWVVFAVFLLAFVVQQGLSIATTPSRRLFPVHFLKSRTMILLYTGTAASSTGLALGVYYIPIFFQFTKGDSPIKAAVRLLPYICVFVASVMLSGGLLPAFGRYQPFYIVTGVLLVAGGALMHTVHVDTSTTKIYGYEVLMAFGAGMSMQVAYSVAVAVVDQIDTLNAVGFINVAQIGSLSIGLSIAGCLYQNIGFDNIKNAVSAYNFSDTEIRAALGGAHSAILASGDRALQGLVLEAIAATLRDIWVLTIAAGAVALVSGVLMKREKLNLEMTAGG</sequence>
<evidence type="ECO:0000256" key="8">
    <source>
        <dbReference type="SAM" id="Phobius"/>
    </source>
</evidence>
<reference evidence="10 11" key="1">
    <citation type="submission" date="2018-10" db="EMBL/GenBank/DDBJ databases">
        <title>Fifty Aureobasidium pullulans genomes reveal a recombining polyextremotolerant generalist.</title>
        <authorList>
            <person name="Gostincar C."/>
            <person name="Turk M."/>
            <person name="Zajc J."/>
            <person name="Gunde-Cimerman N."/>
        </authorList>
    </citation>
    <scope>NUCLEOTIDE SEQUENCE [LARGE SCALE GENOMIC DNA]</scope>
    <source>
        <strain evidence="10 11">EXF-3844</strain>
    </source>
</reference>